<keyword evidence="5 6" id="KW-0472">Membrane</keyword>
<proteinExistence type="inferred from homology"/>
<feature type="transmembrane region" description="Helical" evidence="6">
    <location>
        <begin position="199"/>
        <end position="220"/>
    </location>
</feature>
<dbReference type="AlphaFoldDB" id="D3EQM8"/>
<feature type="transmembrane region" description="Helical" evidence="6">
    <location>
        <begin position="6"/>
        <end position="36"/>
    </location>
</feature>
<evidence type="ECO:0000256" key="2">
    <source>
        <dbReference type="ARBA" id="ARBA00009773"/>
    </source>
</evidence>
<feature type="transmembrane region" description="Helical" evidence="6">
    <location>
        <begin position="140"/>
        <end position="163"/>
    </location>
</feature>
<dbReference type="GO" id="GO:0055085">
    <property type="term" value="P:transmembrane transport"/>
    <property type="evidence" value="ECO:0007669"/>
    <property type="project" value="TreeGrafter"/>
</dbReference>
<dbReference type="HOGENOM" id="CLU_031275_1_1_3"/>
<dbReference type="Proteomes" id="UP000001405">
    <property type="component" value="Chromosome"/>
</dbReference>
<gene>
    <name evidence="7" type="ordered locus">UCYN_11060</name>
</gene>
<evidence type="ECO:0000256" key="1">
    <source>
        <dbReference type="ARBA" id="ARBA00004141"/>
    </source>
</evidence>
<accession>D3EQM8</accession>
<organism evidence="8">
    <name type="scientific">Atelocyanobacterium thalassa (isolate ALOHA)</name>
    <dbReference type="NCBI Taxonomy" id="1453429"/>
    <lineage>
        <taxon>Bacteria</taxon>
        <taxon>Bacillati</taxon>
        <taxon>Cyanobacteriota</taxon>
        <taxon>Cyanophyceae</taxon>
        <taxon>Oscillatoriophycideae</taxon>
        <taxon>Chroococcales</taxon>
        <taxon>Aphanothecaceae</taxon>
        <taxon>Candidatus Atelocyanobacterium</taxon>
        <taxon>Candidatus Atelocyanobacterium thalassae</taxon>
    </lineage>
</organism>
<dbReference type="EMBL" id="CP001842">
    <property type="protein sequence ID" value="ADB95778.1"/>
    <property type="molecule type" value="Genomic_DNA"/>
</dbReference>
<evidence type="ECO:0000256" key="5">
    <source>
        <dbReference type="ARBA" id="ARBA00023136"/>
    </source>
</evidence>
<dbReference type="Pfam" id="PF01594">
    <property type="entry name" value="AI-2E_transport"/>
    <property type="match status" value="1"/>
</dbReference>
<feature type="transmembrane region" description="Helical" evidence="6">
    <location>
        <begin position="305"/>
        <end position="330"/>
    </location>
</feature>
<keyword evidence="8" id="KW-1185">Reference proteome</keyword>
<dbReference type="GO" id="GO:0016020">
    <property type="term" value="C:membrane"/>
    <property type="evidence" value="ECO:0007669"/>
    <property type="project" value="UniProtKB-SubCell"/>
</dbReference>
<evidence type="ECO:0000313" key="8">
    <source>
        <dbReference type="Proteomes" id="UP000001405"/>
    </source>
</evidence>
<feature type="transmembrane region" description="Helical" evidence="6">
    <location>
        <begin position="260"/>
        <end position="276"/>
    </location>
</feature>
<comment type="similarity">
    <text evidence="2">Belongs to the autoinducer-2 exporter (AI-2E) (TC 2.A.86) family.</text>
</comment>
<dbReference type="PANTHER" id="PTHR21716">
    <property type="entry name" value="TRANSMEMBRANE PROTEIN"/>
    <property type="match status" value="1"/>
</dbReference>
<keyword evidence="4 6" id="KW-1133">Transmembrane helix</keyword>
<feature type="transmembrane region" description="Helical" evidence="6">
    <location>
        <begin position="226"/>
        <end position="248"/>
    </location>
</feature>
<comment type="subcellular location">
    <subcellularLocation>
        <location evidence="1">Membrane</location>
        <topology evidence="1">Multi-pass membrane protein</topology>
    </subcellularLocation>
</comment>
<evidence type="ECO:0000256" key="6">
    <source>
        <dbReference type="SAM" id="Phobius"/>
    </source>
</evidence>
<feature type="transmembrane region" description="Helical" evidence="6">
    <location>
        <begin position="57"/>
        <end position="77"/>
    </location>
</feature>
<dbReference type="OrthoDB" id="506451at2"/>
<dbReference type="InterPro" id="IPR002549">
    <property type="entry name" value="AI-2E-like"/>
</dbReference>
<reference evidence="7 8" key="1">
    <citation type="journal article" date="2010" name="Nature">
        <title>Metabolic streamlining in an open-ocean nitrogen-fixing cyanobacterium.</title>
        <authorList>
            <person name="Tripp H.J."/>
            <person name="Bench S.R."/>
            <person name="Turk K.A."/>
            <person name="Foster R.A."/>
            <person name="Desany B.A."/>
            <person name="Niazi F."/>
            <person name="Affourtit J.P."/>
            <person name="Zehr J.P."/>
        </authorList>
    </citation>
    <scope>NUCLEOTIDE SEQUENCE [LARGE SCALE GENOMIC DNA]</scope>
    <source>
        <strain evidence="8">ALOHA</strain>
    </source>
</reference>
<sequence>MNFAHWIGFVILSFSFYIVWKVRQLLILLSTAVIIANFLNHGVQALQKLGVKRFYSVLLLIAFLLVILLKFFLYIFYPSSEQFPELFLLISQGIDRLTSPIHNFIVQLDPDLTKTFPNLNKIIEQLHPLFQKIAGQGLSVFYTTLGIPLTFLLLLILSLMLLVNPTAYRQGCIRLFPYFYRSRINLALIQCDIFLKGELIALLFRMIMIFFLAFIGLSILKIPLSFTQAVLIMILNLFPNIGPILSFIPPMAIASLETPLKSLAVLIIFLSFYLIIRQTENRVITPLIIKNRISLPPGFILLSQVLFAMFFGALGFLLAAPLTIIISVLVKEIIVKDILDNWNSNYFFKHNKY</sequence>
<protein>
    <submittedName>
        <fullName evidence="7">Predicted permease</fullName>
    </submittedName>
</protein>
<dbReference type="KEGG" id="cyu:UCYN_11060"/>
<evidence type="ECO:0000256" key="3">
    <source>
        <dbReference type="ARBA" id="ARBA00022692"/>
    </source>
</evidence>
<keyword evidence="3 6" id="KW-0812">Transmembrane</keyword>
<dbReference type="PANTHER" id="PTHR21716:SF62">
    <property type="entry name" value="TRANSPORT PROTEIN YDBI-RELATED"/>
    <property type="match status" value="1"/>
</dbReference>
<dbReference type="RefSeq" id="WP_012954465.1">
    <property type="nucleotide sequence ID" value="NC_013771.1"/>
</dbReference>
<name>D3EQM8_ATETH</name>
<evidence type="ECO:0000313" key="7">
    <source>
        <dbReference type="EMBL" id="ADB95778.1"/>
    </source>
</evidence>
<dbReference type="PATRIC" id="fig|713887.8.peg.1036"/>
<evidence type="ECO:0000256" key="4">
    <source>
        <dbReference type="ARBA" id="ARBA00022989"/>
    </source>
</evidence>